<feature type="transmembrane region" description="Helical" evidence="2">
    <location>
        <begin position="51"/>
        <end position="73"/>
    </location>
</feature>
<feature type="region of interest" description="Disordered" evidence="1">
    <location>
        <begin position="1"/>
        <end position="34"/>
    </location>
</feature>
<dbReference type="AlphaFoldDB" id="A0A7S1VM90"/>
<keyword evidence="2" id="KW-0812">Transmembrane</keyword>
<keyword evidence="2" id="KW-0472">Membrane</keyword>
<organism evidence="3">
    <name type="scientific">Grammatophora oceanica</name>
    <dbReference type="NCBI Taxonomy" id="210454"/>
    <lineage>
        <taxon>Eukaryota</taxon>
        <taxon>Sar</taxon>
        <taxon>Stramenopiles</taxon>
        <taxon>Ochrophyta</taxon>
        <taxon>Bacillariophyta</taxon>
        <taxon>Fragilariophyceae</taxon>
        <taxon>Fragilariophycidae</taxon>
        <taxon>Rhabdonematales</taxon>
        <taxon>Grammatophoraceae</taxon>
        <taxon>Grammatophora</taxon>
    </lineage>
</organism>
<evidence type="ECO:0000313" key="3">
    <source>
        <dbReference type="EMBL" id="CAD9304509.1"/>
    </source>
</evidence>
<keyword evidence="2" id="KW-1133">Transmembrane helix</keyword>
<dbReference type="EMBL" id="HBGK01044786">
    <property type="protein sequence ID" value="CAD9304509.1"/>
    <property type="molecule type" value="Transcribed_RNA"/>
</dbReference>
<accession>A0A7S1VM90</accession>
<reference evidence="3" key="1">
    <citation type="submission" date="2021-01" db="EMBL/GenBank/DDBJ databases">
        <authorList>
            <person name="Corre E."/>
            <person name="Pelletier E."/>
            <person name="Niang G."/>
            <person name="Scheremetjew M."/>
            <person name="Finn R."/>
            <person name="Kale V."/>
            <person name="Holt S."/>
            <person name="Cochrane G."/>
            <person name="Meng A."/>
            <person name="Brown T."/>
            <person name="Cohen L."/>
        </authorList>
    </citation>
    <scope>NUCLEOTIDE SEQUENCE</scope>
    <source>
        <strain evidence="3">CCMP 410</strain>
    </source>
</reference>
<name>A0A7S1VM90_9STRA</name>
<proteinExistence type="predicted"/>
<evidence type="ECO:0000256" key="2">
    <source>
        <dbReference type="SAM" id="Phobius"/>
    </source>
</evidence>
<sequence>MSREIKYGSFDGVENCSASCSSDGGGGDDDGSSLTYWSEDHHQGLIQSRKAAISVPCLRVGLVVLTIVLLFTASKWQSHQTDQVQTYLSPQERYSTTSASVGH</sequence>
<protein>
    <submittedName>
        <fullName evidence="3">Uncharacterized protein</fullName>
    </submittedName>
</protein>
<feature type="region of interest" description="Disordered" evidence="1">
    <location>
        <begin position="78"/>
        <end position="103"/>
    </location>
</feature>
<evidence type="ECO:0000256" key="1">
    <source>
        <dbReference type="SAM" id="MobiDB-lite"/>
    </source>
</evidence>
<gene>
    <name evidence="3" type="ORF">GOCE00092_LOCUS23544</name>
</gene>